<evidence type="ECO:0000313" key="1">
    <source>
        <dbReference type="EMBL" id="MPN08839.1"/>
    </source>
</evidence>
<accession>A0A645F5Y3</accession>
<reference evidence="1" key="1">
    <citation type="submission" date="2019-08" db="EMBL/GenBank/DDBJ databases">
        <authorList>
            <person name="Kucharzyk K."/>
            <person name="Murdoch R.W."/>
            <person name="Higgins S."/>
            <person name="Loffler F."/>
        </authorList>
    </citation>
    <scope>NUCLEOTIDE SEQUENCE</scope>
</reference>
<proteinExistence type="predicted"/>
<sequence>MEKIIRPESTSASTSAAPRMSQDFSLEIPTRFEMWIRGSLLPHLEVPHAEVPQAASGFLMMPHLLS</sequence>
<dbReference type="AlphaFoldDB" id="A0A645F5Y3"/>
<dbReference type="EMBL" id="VSSQ01054931">
    <property type="protein sequence ID" value="MPN08839.1"/>
    <property type="molecule type" value="Genomic_DNA"/>
</dbReference>
<comment type="caution">
    <text evidence="1">The sequence shown here is derived from an EMBL/GenBank/DDBJ whole genome shotgun (WGS) entry which is preliminary data.</text>
</comment>
<organism evidence="1">
    <name type="scientific">bioreactor metagenome</name>
    <dbReference type="NCBI Taxonomy" id="1076179"/>
    <lineage>
        <taxon>unclassified sequences</taxon>
        <taxon>metagenomes</taxon>
        <taxon>ecological metagenomes</taxon>
    </lineage>
</organism>
<protein>
    <submittedName>
        <fullName evidence="1">Uncharacterized protein</fullName>
    </submittedName>
</protein>
<gene>
    <name evidence="1" type="ORF">SDC9_156125</name>
</gene>
<name>A0A645F5Y3_9ZZZZ</name>